<dbReference type="AlphaFoldDB" id="A0AAV4N4E7"/>
<organism evidence="2 3">
    <name type="scientific">Caerostris extrusa</name>
    <name type="common">Bark spider</name>
    <name type="synonym">Caerostris bankana</name>
    <dbReference type="NCBI Taxonomy" id="172846"/>
    <lineage>
        <taxon>Eukaryota</taxon>
        <taxon>Metazoa</taxon>
        <taxon>Ecdysozoa</taxon>
        <taxon>Arthropoda</taxon>
        <taxon>Chelicerata</taxon>
        <taxon>Arachnida</taxon>
        <taxon>Araneae</taxon>
        <taxon>Araneomorphae</taxon>
        <taxon>Entelegynae</taxon>
        <taxon>Araneoidea</taxon>
        <taxon>Araneidae</taxon>
        <taxon>Caerostris</taxon>
    </lineage>
</organism>
<gene>
    <name evidence="2" type="ORF">CEXT_168061</name>
</gene>
<feature type="region of interest" description="Disordered" evidence="1">
    <location>
        <begin position="76"/>
        <end position="101"/>
    </location>
</feature>
<reference evidence="2 3" key="1">
    <citation type="submission" date="2021-06" db="EMBL/GenBank/DDBJ databases">
        <title>Caerostris extrusa draft genome.</title>
        <authorList>
            <person name="Kono N."/>
            <person name="Arakawa K."/>
        </authorList>
    </citation>
    <scope>NUCLEOTIDE SEQUENCE [LARGE SCALE GENOMIC DNA]</scope>
</reference>
<evidence type="ECO:0000313" key="2">
    <source>
        <dbReference type="EMBL" id="GIX78269.1"/>
    </source>
</evidence>
<protein>
    <submittedName>
        <fullName evidence="2">Uncharacterized protein</fullName>
    </submittedName>
</protein>
<dbReference type="Proteomes" id="UP001054945">
    <property type="component" value="Unassembled WGS sequence"/>
</dbReference>
<dbReference type="EMBL" id="BPLR01020397">
    <property type="protein sequence ID" value="GIX78269.1"/>
    <property type="molecule type" value="Genomic_DNA"/>
</dbReference>
<keyword evidence="3" id="KW-1185">Reference proteome</keyword>
<sequence>MKKYQPMNSSQTILVHHNKIGRPLLLPSLQPENKEAANTKEVTPNCGYKNHFSSRRRTEKNKDDISTRVALFGFKGGGGEGMEKKKKRLAIKQKLDPSSRL</sequence>
<accession>A0AAV4N4E7</accession>
<feature type="region of interest" description="Disordered" evidence="1">
    <location>
        <begin position="34"/>
        <end position="64"/>
    </location>
</feature>
<proteinExistence type="predicted"/>
<evidence type="ECO:0000313" key="3">
    <source>
        <dbReference type="Proteomes" id="UP001054945"/>
    </source>
</evidence>
<evidence type="ECO:0000256" key="1">
    <source>
        <dbReference type="SAM" id="MobiDB-lite"/>
    </source>
</evidence>
<name>A0AAV4N4E7_CAEEX</name>
<comment type="caution">
    <text evidence="2">The sequence shown here is derived from an EMBL/GenBank/DDBJ whole genome shotgun (WGS) entry which is preliminary data.</text>
</comment>